<evidence type="ECO:0000256" key="2">
    <source>
        <dbReference type="ARBA" id="ARBA00023002"/>
    </source>
</evidence>
<dbReference type="SUPFAM" id="SSF56003">
    <property type="entry name" value="Molybdenum cofactor-binding domain"/>
    <property type="match status" value="1"/>
</dbReference>
<dbReference type="OrthoDB" id="9759099at2"/>
<dbReference type="InterPro" id="IPR008274">
    <property type="entry name" value="AldOxase/xan_DH_MoCoBD1"/>
</dbReference>
<dbReference type="STRING" id="234267.Acid_2226"/>
<accession>Q025V3</accession>
<feature type="domain" description="Aldehyde oxidase/xanthine dehydrogenase a/b hammerhead" evidence="3">
    <location>
        <begin position="26"/>
        <end position="139"/>
    </location>
</feature>
<dbReference type="Pfam" id="PF02738">
    <property type="entry name" value="MoCoBD_1"/>
    <property type="match status" value="1"/>
</dbReference>
<dbReference type="InterPro" id="IPR037165">
    <property type="entry name" value="AldOxase/xan_DH_Mopterin-bd_sf"/>
</dbReference>
<proteinExistence type="predicted"/>
<dbReference type="EC" id="1.17.1.4" evidence="4"/>
<dbReference type="EMBL" id="CP000473">
    <property type="protein sequence ID" value="ABJ83216.1"/>
    <property type="molecule type" value="Genomic_DNA"/>
</dbReference>
<dbReference type="Pfam" id="PF20256">
    <property type="entry name" value="MoCoBD_2"/>
    <property type="match status" value="1"/>
</dbReference>
<name>Q025V3_SOLUE</name>
<dbReference type="KEGG" id="sus:Acid_2226"/>
<evidence type="ECO:0000259" key="3">
    <source>
        <dbReference type="SMART" id="SM01008"/>
    </source>
</evidence>
<dbReference type="Gene3D" id="3.30.365.10">
    <property type="entry name" value="Aldehyde oxidase/xanthine dehydrogenase, molybdopterin binding domain"/>
    <property type="match status" value="4"/>
</dbReference>
<dbReference type="PANTHER" id="PTHR11908">
    <property type="entry name" value="XANTHINE DEHYDROGENASE"/>
    <property type="match status" value="1"/>
</dbReference>
<dbReference type="InterPro" id="IPR016208">
    <property type="entry name" value="Ald_Oxase/xanthine_DH-like"/>
</dbReference>
<reference evidence="4" key="1">
    <citation type="submission" date="2006-10" db="EMBL/GenBank/DDBJ databases">
        <title>Complete sequence of Solibacter usitatus Ellin6076.</title>
        <authorList>
            <consortium name="US DOE Joint Genome Institute"/>
            <person name="Copeland A."/>
            <person name="Lucas S."/>
            <person name="Lapidus A."/>
            <person name="Barry K."/>
            <person name="Detter J.C."/>
            <person name="Glavina del Rio T."/>
            <person name="Hammon N."/>
            <person name="Israni S."/>
            <person name="Dalin E."/>
            <person name="Tice H."/>
            <person name="Pitluck S."/>
            <person name="Thompson L.S."/>
            <person name="Brettin T."/>
            <person name="Bruce D."/>
            <person name="Han C."/>
            <person name="Tapia R."/>
            <person name="Gilna P."/>
            <person name="Schmutz J."/>
            <person name="Larimer F."/>
            <person name="Land M."/>
            <person name="Hauser L."/>
            <person name="Kyrpides N."/>
            <person name="Mikhailova N."/>
            <person name="Janssen P.H."/>
            <person name="Kuske C.R."/>
            <person name="Richardson P."/>
        </authorList>
    </citation>
    <scope>NUCLEOTIDE SEQUENCE</scope>
    <source>
        <strain evidence="4">Ellin6076</strain>
    </source>
</reference>
<dbReference type="HOGENOM" id="CLU_001681_2_0_0"/>
<gene>
    <name evidence="4" type="ordered locus">Acid_2226</name>
</gene>
<protein>
    <submittedName>
        <fullName evidence="4">Xanthine dehydrogenase, molybdenum binding subunit apoprotein</fullName>
        <ecNumber evidence="4">1.17.1.4</ecNumber>
    </submittedName>
</protein>
<dbReference type="Pfam" id="PF01315">
    <property type="entry name" value="Ald_Xan_dh_C"/>
    <property type="match status" value="1"/>
</dbReference>
<dbReference type="PANTHER" id="PTHR11908:SF132">
    <property type="entry name" value="ALDEHYDE OXIDASE 1-RELATED"/>
    <property type="match status" value="1"/>
</dbReference>
<dbReference type="SUPFAM" id="SSF54665">
    <property type="entry name" value="CO dehydrogenase molybdoprotein N-domain-like"/>
    <property type="match status" value="1"/>
</dbReference>
<dbReference type="AlphaFoldDB" id="Q025V3"/>
<dbReference type="InterPro" id="IPR000674">
    <property type="entry name" value="Ald_Oxase/Xan_DH_a/b"/>
</dbReference>
<dbReference type="InterPro" id="IPR036856">
    <property type="entry name" value="Ald_Oxase/Xan_DH_a/b_sf"/>
</dbReference>
<dbReference type="InParanoid" id="Q025V3"/>
<dbReference type="Gene3D" id="3.90.1170.50">
    <property type="entry name" value="Aldehyde oxidase/xanthine dehydrogenase, a/b hammerhead"/>
    <property type="match status" value="1"/>
</dbReference>
<evidence type="ECO:0000256" key="1">
    <source>
        <dbReference type="ARBA" id="ARBA00022505"/>
    </source>
</evidence>
<evidence type="ECO:0000313" key="4">
    <source>
        <dbReference type="EMBL" id="ABJ83216.1"/>
    </source>
</evidence>
<dbReference type="SMART" id="SM01008">
    <property type="entry name" value="Ald_Xan_dh_C"/>
    <property type="match status" value="1"/>
</dbReference>
<sequence>MATTTTKPETLFGKRVRRQEDPRLITGTALYLDDLKVPGMHHACIVRSPHAAARIRAIETRAALAAPGVVAVFTGDDIKDLGPIPCAASLPGLRRPHHHLLAQDRVYFVGHAVAVVVATDRYLARDAADLVEVDYERLPAVADPEKALAPSAPAVHPQWPDNIAFNFHQEGGDTEKAFRDADLVIRQRITSQRLLPTSIETRGVLAEWRAGEKSLTLHSSTQIPHLLRSLLAGILGMPENRLRVITPEVGGGFGAKADVYCEDALMAFIAMRINKPVKWVESRRENYQATIHGRGHVDYFELAARRDGTILGLKLKLIQDLGAYHQLLTPIIPTLSVLMMPGLYRFQNVSADVVGVFTNCMPTDAYRGAGRPEATHGIERMVDMLAQELKMDPAEIRLKNFVHADEFPFPTATGLLYDSGDYAKPLHKAMNEAGYQQLRQEQAAARAEGRLVGIGISTYGEICALGPSIALPAGGWESATVKIEPSGKVTVLTGSSPHGQGEETTFAQIVSDELGVPMDDVLVVHGDTAVVQYGIGTFGSRGTAVAGTALFYALQDIKAKMKKFGAMMLGTEDVNFSGGRCVDETCGKSVTFAEMATAAHHAKQLPPNTAPGLVATHFWEPPNFTFPFGAHIVVTEVDRETGAIEIQRYVCVDDIGRIINPLIVDGQVHGGVAQGLGQALWEQAVYDDTGQLVSGELTDYALPKASGMPWIESSHTETPSPVNPLGVKGVGEAGTIGCSPAVVNSVVDALAPLGVKHIDMPLTPEKIWKLIQEARA</sequence>
<keyword evidence="2 4" id="KW-0560">Oxidoreductase</keyword>
<keyword evidence="1" id="KW-0500">Molybdenum</keyword>
<dbReference type="GO" id="GO:0005506">
    <property type="term" value="F:iron ion binding"/>
    <property type="evidence" value="ECO:0007669"/>
    <property type="project" value="InterPro"/>
</dbReference>
<dbReference type="GO" id="GO:0004854">
    <property type="term" value="F:xanthine dehydrogenase activity"/>
    <property type="evidence" value="ECO:0007669"/>
    <property type="project" value="UniProtKB-EC"/>
</dbReference>
<dbReference type="eggNOG" id="COG1529">
    <property type="taxonomic scope" value="Bacteria"/>
</dbReference>
<organism evidence="4">
    <name type="scientific">Solibacter usitatus (strain Ellin6076)</name>
    <dbReference type="NCBI Taxonomy" id="234267"/>
    <lineage>
        <taxon>Bacteria</taxon>
        <taxon>Pseudomonadati</taxon>
        <taxon>Acidobacteriota</taxon>
        <taxon>Terriglobia</taxon>
        <taxon>Bryobacterales</taxon>
        <taxon>Solibacteraceae</taxon>
        <taxon>Candidatus Solibacter</taxon>
    </lineage>
</organism>
<dbReference type="InterPro" id="IPR046867">
    <property type="entry name" value="AldOxase/xan_DH_MoCoBD2"/>
</dbReference>